<keyword evidence="3" id="KW-0276">Fatty acid metabolism</keyword>
<evidence type="ECO:0000256" key="12">
    <source>
        <dbReference type="ARBA" id="ARBA00049556"/>
    </source>
</evidence>
<keyword evidence="11" id="KW-0511">Multifunctional enzyme</keyword>
<evidence type="ECO:0000256" key="3">
    <source>
        <dbReference type="ARBA" id="ARBA00022832"/>
    </source>
</evidence>
<dbReference type="PANTHER" id="PTHR23309">
    <property type="entry name" value="3-HYDROXYACYL-COA DEHYROGENASE"/>
    <property type="match status" value="1"/>
</dbReference>
<evidence type="ECO:0000256" key="8">
    <source>
        <dbReference type="ARBA" id="ARBA00023140"/>
    </source>
</evidence>
<name>A0ABT1R0J8_9HYPH</name>
<keyword evidence="16" id="KW-1185">Reference proteome</keyword>
<evidence type="ECO:0000259" key="13">
    <source>
        <dbReference type="Pfam" id="PF00725"/>
    </source>
</evidence>
<evidence type="ECO:0000256" key="11">
    <source>
        <dbReference type="ARBA" id="ARBA00023268"/>
    </source>
</evidence>
<gene>
    <name evidence="15" type="ORF">GB927_001525</name>
</gene>
<dbReference type="Proteomes" id="UP000996601">
    <property type="component" value="Unassembled WGS sequence"/>
</dbReference>
<dbReference type="InterPro" id="IPR001753">
    <property type="entry name" value="Enoyl-CoA_hydra/iso"/>
</dbReference>
<evidence type="ECO:0000256" key="10">
    <source>
        <dbReference type="ARBA" id="ARBA00023239"/>
    </source>
</evidence>
<dbReference type="SUPFAM" id="SSF51735">
    <property type="entry name" value="NAD(P)-binding Rossmann-fold domains"/>
    <property type="match status" value="1"/>
</dbReference>
<dbReference type="CDD" id="cd06558">
    <property type="entry name" value="crotonase-like"/>
    <property type="match status" value="1"/>
</dbReference>
<keyword evidence="6" id="KW-0520">NAD</keyword>
<keyword evidence="7" id="KW-0443">Lipid metabolism</keyword>
<reference evidence="15" key="1">
    <citation type="submission" date="2021-07" db="EMBL/GenBank/DDBJ databases">
        <title>Shinella sp. nov., a novel member of the genus Shinella from water.</title>
        <authorList>
            <person name="Deng Y."/>
        </authorList>
    </citation>
    <scope>NUCLEOTIDE SEQUENCE</scope>
    <source>
        <strain evidence="15">CPCC 100929</strain>
    </source>
</reference>
<proteinExistence type="predicted"/>
<keyword evidence="9" id="KW-0413">Isomerase</keyword>
<comment type="pathway">
    <text evidence="2">Lipid metabolism; fatty acid beta-oxidation.</text>
</comment>
<comment type="catalytic activity">
    <reaction evidence="12">
        <text>a (3S)-3-hydroxyacyl-CoA + NAD(+) = a 3-oxoacyl-CoA + NADH + H(+)</text>
        <dbReference type="Rhea" id="RHEA:22432"/>
        <dbReference type="ChEBI" id="CHEBI:15378"/>
        <dbReference type="ChEBI" id="CHEBI:57318"/>
        <dbReference type="ChEBI" id="CHEBI:57540"/>
        <dbReference type="ChEBI" id="CHEBI:57945"/>
        <dbReference type="ChEBI" id="CHEBI:90726"/>
        <dbReference type="EC" id="1.1.1.35"/>
    </reaction>
</comment>
<feature type="domain" description="3-hydroxyacyl-CoA dehydrogenase NAD binding" evidence="14">
    <location>
        <begin position="290"/>
        <end position="465"/>
    </location>
</feature>
<evidence type="ECO:0000256" key="2">
    <source>
        <dbReference type="ARBA" id="ARBA00005005"/>
    </source>
</evidence>
<keyword evidence="8" id="KW-0576">Peroxisome</keyword>
<dbReference type="RefSeq" id="WP_256114757.1">
    <property type="nucleotide sequence ID" value="NZ_WHSB02000001.1"/>
</dbReference>
<feature type="domain" description="3-hydroxyacyl-CoA dehydrogenase C-terminal" evidence="13">
    <location>
        <begin position="471"/>
        <end position="562"/>
    </location>
</feature>
<comment type="subcellular location">
    <subcellularLocation>
        <location evidence="1">Peroxisome</location>
    </subcellularLocation>
</comment>
<dbReference type="SUPFAM" id="SSF48179">
    <property type="entry name" value="6-phosphogluconate dehydrogenase C-terminal domain-like"/>
    <property type="match status" value="2"/>
</dbReference>
<dbReference type="InterPro" id="IPR029045">
    <property type="entry name" value="ClpP/crotonase-like_dom_sf"/>
</dbReference>
<dbReference type="Gene3D" id="3.40.50.720">
    <property type="entry name" value="NAD(P)-binding Rossmann-like Domain"/>
    <property type="match status" value="1"/>
</dbReference>
<keyword evidence="5" id="KW-0560">Oxidoreductase</keyword>
<accession>A0ABT1R0J8</accession>
<dbReference type="EMBL" id="WHSB02000001">
    <property type="protein sequence ID" value="MCQ4628694.1"/>
    <property type="molecule type" value="Genomic_DNA"/>
</dbReference>
<evidence type="ECO:0000256" key="4">
    <source>
        <dbReference type="ARBA" id="ARBA00022963"/>
    </source>
</evidence>
<evidence type="ECO:0000256" key="6">
    <source>
        <dbReference type="ARBA" id="ARBA00023027"/>
    </source>
</evidence>
<dbReference type="Pfam" id="PF02737">
    <property type="entry name" value="3HCDH_N"/>
    <property type="match status" value="1"/>
</dbReference>
<keyword evidence="4" id="KW-0442">Lipid degradation</keyword>
<dbReference type="Gene3D" id="1.10.1040.50">
    <property type="match status" value="1"/>
</dbReference>
<evidence type="ECO:0000256" key="5">
    <source>
        <dbReference type="ARBA" id="ARBA00023002"/>
    </source>
</evidence>
<dbReference type="Gene3D" id="3.90.226.10">
    <property type="entry name" value="2-enoyl-CoA Hydratase, Chain A, domain 1"/>
    <property type="match status" value="1"/>
</dbReference>
<evidence type="ECO:0000259" key="14">
    <source>
        <dbReference type="Pfam" id="PF02737"/>
    </source>
</evidence>
<keyword evidence="10" id="KW-0456">Lyase</keyword>
<comment type="caution">
    <text evidence="15">The sequence shown here is derived from an EMBL/GenBank/DDBJ whole genome shotgun (WGS) entry which is preliminary data.</text>
</comment>
<evidence type="ECO:0000256" key="1">
    <source>
        <dbReference type="ARBA" id="ARBA00004275"/>
    </source>
</evidence>
<dbReference type="InterPro" id="IPR006108">
    <property type="entry name" value="3HC_DH_C"/>
</dbReference>
<dbReference type="Pfam" id="PF00725">
    <property type="entry name" value="3HCDH"/>
    <property type="match status" value="1"/>
</dbReference>
<dbReference type="Pfam" id="PF00378">
    <property type="entry name" value="ECH_1"/>
    <property type="match status" value="1"/>
</dbReference>
<evidence type="ECO:0000256" key="9">
    <source>
        <dbReference type="ARBA" id="ARBA00023235"/>
    </source>
</evidence>
<dbReference type="InterPro" id="IPR006176">
    <property type="entry name" value="3-OHacyl-CoA_DH_NAD-bd"/>
</dbReference>
<sequence>MSVNVEIEGEIAIVTIGNPPVNAVNRAVRERLLALAQELDDNPDVRAVILTGAGTLFVAGADIAEFDRPAEPPFLPDVIARIERAVKPWIAAIRGAAFGGGLELALGCRFRVATESARFALPEINLGIIPGAGGTQRLPRVIGVADAIHIVAENQTPGGAEALKLGLVDALVEEPLLPAAIAFARNALEHALPSPSLDRPVSVPSPDVWAEAEDRIAARAKGAAAPARALQALRHGIEHGAEAGLALERSIFLELRATEEAAALRHLFFAERAALRPAEIRGINPRPIETVAVVGGGTMGSGIAAALLNAGLSVVLIEQDEAGVSRARSTLAGIFDSSRRRGQITDDQASERMARLETSIGYGAAARCDLVIEAVFEDLAVKRSVFAELGRVCRPDAVLATNTSYIDPRLIAEGLPGPERFLGLHFFSPAQVMKLLEIIPTPETAPDVLATGFDLARRLGKIPVRSGICDGFIGNRILRRFRAEAEALVCGGVAIAAVDAAMRGFGFAMGPFEMQDMAGLDIAFLYREAARSRGEDVPEIPGDLLVRAGRKGQKTGGGWYDYAAGDRRPQPSAAAERIIVPLVSARNDVAEEAIVARLMAAMAQEGQLILDEGIAASAADIDLVEVHGYGFPRRRGGPMFQAGRASADKT</sequence>
<evidence type="ECO:0000256" key="7">
    <source>
        <dbReference type="ARBA" id="ARBA00023098"/>
    </source>
</evidence>
<organism evidence="15 16">
    <name type="scientific">Shinella lacus</name>
    <dbReference type="NCBI Taxonomy" id="2654216"/>
    <lineage>
        <taxon>Bacteria</taxon>
        <taxon>Pseudomonadati</taxon>
        <taxon>Pseudomonadota</taxon>
        <taxon>Alphaproteobacteria</taxon>
        <taxon>Hyphomicrobiales</taxon>
        <taxon>Rhizobiaceae</taxon>
        <taxon>Shinella</taxon>
    </lineage>
</organism>
<dbReference type="SUPFAM" id="SSF52096">
    <property type="entry name" value="ClpP/crotonase"/>
    <property type="match status" value="1"/>
</dbReference>
<dbReference type="InterPro" id="IPR036291">
    <property type="entry name" value="NAD(P)-bd_dom_sf"/>
</dbReference>
<dbReference type="InterPro" id="IPR008927">
    <property type="entry name" value="6-PGluconate_DH-like_C_sf"/>
</dbReference>
<evidence type="ECO:0000313" key="16">
    <source>
        <dbReference type="Proteomes" id="UP000996601"/>
    </source>
</evidence>
<evidence type="ECO:0000313" key="15">
    <source>
        <dbReference type="EMBL" id="MCQ4628694.1"/>
    </source>
</evidence>
<protein>
    <submittedName>
        <fullName evidence="15">Enoyl-CoA hydratase/isomerase family protein</fullName>
    </submittedName>
</protein>